<feature type="compositionally biased region" description="Basic and acidic residues" evidence="1">
    <location>
        <begin position="101"/>
        <end position="118"/>
    </location>
</feature>
<accession>A0A2P4XYL0</accession>
<keyword evidence="3" id="KW-1185">Reference proteome</keyword>
<feature type="compositionally biased region" description="Polar residues" evidence="1">
    <location>
        <begin position="18"/>
        <end position="37"/>
    </location>
</feature>
<evidence type="ECO:0000256" key="1">
    <source>
        <dbReference type="SAM" id="MobiDB-lite"/>
    </source>
</evidence>
<feature type="region of interest" description="Disordered" evidence="1">
    <location>
        <begin position="18"/>
        <end position="41"/>
    </location>
</feature>
<evidence type="ECO:0000313" key="2">
    <source>
        <dbReference type="EMBL" id="POM70569.1"/>
    </source>
</evidence>
<reference evidence="2 3" key="1">
    <citation type="journal article" date="2017" name="Genome Biol. Evol.">
        <title>Phytophthora megakarya and P. palmivora, closely related causal agents of cacao black pod rot, underwent increases in genome sizes and gene numbers by different mechanisms.</title>
        <authorList>
            <person name="Ali S.S."/>
            <person name="Shao J."/>
            <person name="Lary D.J."/>
            <person name="Kronmiller B."/>
            <person name="Shen D."/>
            <person name="Strem M.D."/>
            <person name="Amoako-Attah I."/>
            <person name="Akrofi A.Y."/>
            <person name="Begoude B.A."/>
            <person name="Ten Hoopen G.M."/>
            <person name="Coulibaly K."/>
            <person name="Kebe B.I."/>
            <person name="Melnick R.L."/>
            <person name="Guiltinan M.J."/>
            <person name="Tyler B.M."/>
            <person name="Meinhardt L.W."/>
            <person name="Bailey B.A."/>
        </authorList>
    </citation>
    <scope>NUCLEOTIDE SEQUENCE [LARGE SCALE GENOMIC DNA]</scope>
    <source>
        <strain evidence="3">sbr112.9</strain>
    </source>
</reference>
<dbReference type="AlphaFoldDB" id="A0A2P4XYL0"/>
<dbReference type="EMBL" id="NCKW01006920">
    <property type="protein sequence ID" value="POM70569.1"/>
    <property type="molecule type" value="Genomic_DNA"/>
</dbReference>
<name>A0A2P4XYL0_9STRA</name>
<sequence>MASNEDIYRMSTQLIDVSAIPTTTSEKSEPNNSYSSDRMSEALSEFSVNESYTSELSPKESFATEFSVDESFSTNDSFATEGSFATVDSFTTGTTQDTDDDYTRDSDSIILRNSKESELSEGEI</sequence>
<feature type="region of interest" description="Disordered" evidence="1">
    <location>
        <begin position="88"/>
        <end position="124"/>
    </location>
</feature>
<evidence type="ECO:0000313" key="3">
    <source>
        <dbReference type="Proteomes" id="UP000237271"/>
    </source>
</evidence>
<dbReference type="Proteomes" id="UP000237271">
    <property type="component" value="Unassembled WGS sequence"/>
</dbReference>
<organism evidence="2 3">
    <name type="scientific">Phytophthora palmivora</name>
    <dbReference type="NCBI Taxonomy" id="4796"/>
    <lineage>
        <taxon>Eukaryota</taxon>
        <taxon>Sar</taxon>
        <taxon>Stramenopiles</taxon>
        <taxon>Oomycota</taxon>
        <taxon>Peronosporomycetes</taxon>
        <taxon>Peronosporales</taxon>
        <taxon>Peronosporaceae</taxon>
        <taxon>Phytophthora</taxon>
    </lineage>
</organism>
<proteinExistence type="predicted"/>
<dbReference type="OrthoDB" id="127487at2759"/>
<comment type="caution">
    <text evidence="2">The sequence shown here is derived from an EMBL/GenBank/DDBJ whole genome shotgun (WGS) entry which is preliminary data.</text>
</comment>
<gene>
    <name evidence="2" type="ORF">PHPALM_12967</name>
</gene>
<protein>
    <submittedName>
        <fullName evidence="2">Uncharacterized protein</fullName>
    </submittedName>
</protein>